<dbReference type="EMBL" id="JAWMQI010000001">
    <property type="protein sequence ID" value="MDV7246847.1"/>
    <property type="molecule type" value="Genomic_DNA"/>
</dbReference>
<dbReference type="AlphaFoldDB" id="A0A6V7D0E8"/>
<accession>A0A6V7D0E8</accession>
<evidence type="ECO:0000313" key="3">
    <source>
        <dbReference type="EMBL" id="MDV7246847.1"/>
    </source>
</evidence>
<dbReference type="GeneID" id="55512915"/>
<dbReference type="Proteomes" id="UP000515406">
    <property type="component" value="Chromosome"/>
</dbReference>
<reference evidence="3 5" key="2">
    <citation type="submission" date="2023-10" db="EMBL/GenBank/DDBJ databases">
        <title>A new tool for lettuce pathogen research.</title>
        <authorList>
            <person name="Horton K.N."/>
            <person name="Cseke L.J."/>
            <person name="Badiwe M."/>
            <person name="Tesfaye D."/>
            <person name="Klein A."/>
            <person name="Su J."/>
            <person name="Potnis N."/>
            <person name="Gassmann W."/>
        </authorList>
    </citation>
    <scope>NUCLEOTIDE SEQUENCE [LARGE SCALE GENOMIC DNA]</scope>
    <source>
        <strain evidence="3 5">JSKH1901</strain>
    </source>
</reference>
<name>A0A6V7D0E8_9XANT</name>
<feature type="region of interest" description="Disordered" evidence="1">
    <location>
        <begin position="1"/>
        <end position="27"/>
    </location>
</feature>
<gene>
    <name evidence="2" type="ORF">CFBP498_18680</name>
    <name evidence="3" type="ORF">R4K57_00070</name>
</gene>
<evidence type="ECO:0000313" key="5">
    <source>
        <dbReference type="Proteomes" id="UP001187425"/>
    </source>
</evidence>
<sequence length="79" mass="8428">MSQSNGWATAQAPRFVDAPSQASQQYVAPHKKREQADVLRLQVEAHLASGGAYEVITTPRPIGKSLAALALRSTVRKGG</sequence>
<evidence type="ECO:0000313" key="4">
    <source>
        <dbReference type="Proteomes" id="UP000515406"/>
    </source>
</evidence>
<proteinExistence type="predicted"/>
<dbReference type="EMBL" id="LR828257">
    <property type="protein sequence ID" value="CAD0325576.1"/>
    <property type="molecule type" value="Genomic_DNA"/>
</dbReference>
<reference evidence="2 4" key="1">
    <citation type="submission" date="2020-07" db="EMBL/GenBank/DDBJ databases">
        <authorList>
            <person name="Pothier F. J."/>
        </authorList>
    </citation>
    <scope>NUCLEOTIDE SEQUENCE [LARGE SCALE GENOMIC DNA]</scope>
    <source>
        <strain evidence="2 4">CFBP 498</strain>
    </source>
</reference>
<evidence type="ECO:0000256" key="1">
    <source>
        <dbReference type="SAM" id="MobiDB-lite"/>
    </source>
</evidence>
<dbReference type="EMBL" id="LR828257">
    <property type="protein sequence ID" value="CAD0325585.1"/>
    <property type="molecule type" value="Genomic_DNA"/>
</dbReference>
<evidence type="ECO:0000313" key="2">
    <source>
        <dbReference type="EMBL" id="CAD0325576.1"/>
    </source>
</evidence>
<protein>
    <submittedName>
        <fullName evidence="2">Uncharacterized protein</fullName>
    </submittedName>
</protein>
<organism evidence="2 4">
    <name type="scientific">Xanthomonas hortorum pv. vitians</name>
    <dbReference type="NCBI Taxonomy" id="83224"/>
    <lineage>
        <taxon>Bacteria</taxon>
        <taxon>Pseudomonadati</taxon>
        <taxon>Pseudomonadota</taxon>
        <taxon>Gammaproteobacteria</taxon>
        <taxon>Lysobacterales</taxon>
        <taxon>Lysobacteraceae</taxon>
        <taxon>Xanthomonas</taxon>
    </lineage>
</organism>
<dbReference type="RefSeq" id="WP_011038118.1">
    <property type="nucleotide sequence ID" value="NZ_CP060399.1"/>
</dbReference>
<dbReference type="Proteomes" id="UP001187425">
    <property type="component" value="Unassembled WGS sequence"/>
</dbReference>
<keyword evidence="4" id="KW-1185">Reference proteome</keyword>